<dbReference type="InterPro" id="IPR001173">
    <property type="entry name" value="Glyco_trans_2-like"/>
</dbReference>
<dbReference type="Proteomes" id="UP000486602">
    <property type="component" value="Unassembled WGS sequence"/>
</dbReference>
<feature type="domain" description="Glycosyltransferase 2-like" evidence="1">
    <location>
        <begin position="4"/>
        <end position="132"/>
    </location>
</feature>
<dbReference type="SUPFAM" id="SSF53448">
    <property type="entry name" value="Nucleotide-diphospho-sugar transferases"/>
    <property type="match status" value="1"/>
</dbReference>
<evidence type="ECO:0000259" key="1">
    <source>
        <dbReference type="Pfam" id="PF00535"/>
    </source>
</evidence>
<dbReference type="EMBL" id="JAAGVY010000019">
    <property type="protein sequence ID" value="NEN24041.1"/>
    <property type="molecule type" value="Genomic_DNA"/>
</dbReference>
<dbReference type="GO" id="GO:0016758">
    <property type="term" value="F:hexosyltransferase activity"/>
    <property type="evidence" value="ECO:0007669"/>
    <property type="project" value="UniProtKB-ARBA"/>
</dbReference>
<dbReference type="InterPro" id="IPR029044">
    <property type="entry name" value="Nucleotide-diphossugar_trans"/>
</dbReference>
<organism evidence="2 3">
    <name type="scientific">Cryomorpha ignava</name>
    <dbReference type="NCBI Taxonomy" id="101383"/>
    <lineage>
        <taxon>Bacteria</taxon>
        <taxon>Pseudomonadati</taxon>
        <taxon>Bacteroidota</taxon>
        <taxon>Flavobacteriia</taxon>
        <taxon>Flavobacteriales</taxon>
        <taxon>Cryomorphaceae</taxon>
        <taxon>Cryomorpha</taxon>
    </lineage>
</organism>
<dbReference type="RefSeq" id="WP_163285437.1">
    <property type="nucleotide sequence ID" value="NZ_JAAGVY010000019.1"/>
</dbReference>
<keyword evidence="3" id="KW-1185">Reference proteome</keyword>
<evidence type="ECO:0000313" key="2">
    <source>
        <dbReference type="EMBL" id="NEN24041.1"/>
    </source>
</evidence>
<comment type="caution">
    <text evidence="2">The sequence shown here is derived from an EMBL/GenBank/DDBJ whole genome shotgun (WGS) entry which is preliminary data.</text>
</comment>
<dbReference type="AlphaFoldDB" id="A0A7K3WSJ2"/>
<reference evidence="2 3" key="1">
    <citation type="submission" date="2020-02" db="EMBL/GenBank/DDBJ databases">
        <title>Out from the shadows clarifying the taxonomy of the family Cryomorphaceae and related taxa by utilizing the GTDB taxonomic framework.</title>
        <authorList>
            <person name="Bowman J.P."/>
        </authorList>
    </citation>
    <scope>NUCLEOTIDE SEQUENCE [LARGE SCALE GENOMIC DNA]</scope>
    <source>
        <strain evidence="2 3">QSSC 1-22</strain>
    </source>
</reference>
<keyword evidence="2" id="KW-0808">Transferase</keyword>
<proteinExistence type="predicted"/>
<dbReference type="PANTHER" id="PTHR22916">
    <property type="entry name" value="GLYCOSYLTRANSFERASE"/>
    <property type="match status" value="1"/>
</dbReference>
<dbReference type="Gene3D" id="3.90.550.10">
    <property type="entry name" value="Spore Coat Polysaccharide Biosynthesis Protein SpsA, Chain A"/>
    <property type="match status" value="1"/>
</dbReference>
<dbReference type="CDD" id="cd06433">
    <property type="entry name" value="GT_2_WfgS_like"/>
    <property type="match status" value="1"/>
</dbReference>
<gene>
    <name evidence="2" type="ORF">G3O08_11075</name>
</gene>
<evidence type="ECO:0000313" key="3">
    <source>
        <dbReference type="Proteomes" id="UP000486602"/>
    </source>
</evidence>
<sequence length="249" mass="27874">MKVSVITISYNAASTIEETIQSVVNQKYTNIEYILIDGASKDDTVNIIEKHKADIHKVISKPDNGVYDAMNKGVALATGDLIAILNADDAYANPDVIGNVVEAIQNSGADTCYGNLEYVDRLNTSKVKRLWISGAYRKEAFLNGWMPPHPAFFAKRKLYSDFGAFNTLLKTSADYELILRFLYRYNASAVYLNQVLVKMKTGGQSNASTKNRLKANAEDRLAWKLNGLKPGKLTLIKKPLRKLSQFWKR</sequence>
<dbReference type="Pfam" id="PF00535">
    <property type="entry name" value="Glycos_transf_2"/>
    <property type="match status" value="1"/>
</dbReference>
<protein>
    <submittedName>
        <fullName evidence="2">Glycosyltransferase</fullName>
    </submittedName>
</protein>
<name>A0A7K3WSJ2_9FLAO</name>
<dbReference type="PANTHER" id="PTHR22916:SF3">
    <property type="entry name" value="UDP-GLCNAC:BETAGAL BETA-1,3-N-ACETYLGLUCOSAMINYLTRANSFERASE-LIKE PROTEIN 1"/>
    <property type="match status" value="1"/>
</dbReference>
<accession>A0A7K3WSJ2</accession>